<keyword evidence="5" id="KW-0456">Lyase</keyword>
<keyword evidence="7" id="KW-0032">Aminotransferase</keyword>
<dbReference type="PANTHER" id="PTHR43277:SF4">
    <property type="entry name" value="ARGININE DECARBOXYLASE"/>
    <property type="match status" value="1"/>
</dbReference>
<evidence type="ECO:0000256" key="4">
    <source>
        <dbReference type="ARBA" id="ARBA00022898"/>
    </source>
</evidence>
<evidence type="ECO:0000256" key="3">
    <source>
        <dbReference type="ARBA" id="ARBA00022793"/>
    </source>
</evidence>
<dbReference type="EMBL" id="JAKOAV010000002">
    <property type="protein sequence ID" value="MDF9407104.1"/>
    <property type="molecule type" value="Genomic_DNA"/>
</dbReference>
<dbReference type="Proteomes" id="UP001154312">
    <property type="component" value="Unassembled WGS sequence"/>
</dbReference>
<protein>
    <submittedName>
        <fullName evidence="7">DegT/DnrJ/EryC1/StrS family aminotransferase</fullName>
    </submittedName>
</protein>
<keyword evidence="4" id="KW-0663">Pyridoxal phosphate</keyword>
<dbReference type="InterPro" id="IPR052357">
    <property type="entry name" value="Orn_Lys_Arg_decarboxylase-I"/>
</dbReference>
<accession>A0A9X4JSQ2</accession>
<dbReference type="InterPro" id="IPR008286">
    <property type="entry name" value="Prn/Lys/Arg_de-COase_C"/>
</dbReference>
<feature type="domain" description="Orn/Lys/Arg decarboxylases family 1 pyridoxal-P attachment site" evidence="6">
    <location>
        <begin position="224"/>
        <end position="238"/>
    </location>
</feature>
<dbReference type="CDD" id="cd00615">
    <property type="entry name" value="Orn_deC_like"/>
    <property type="match status" value="1"/>
</dbReference>
<organism evidence="7 8">
    <name type="scientific">Pelotomaculum isophthalicicum JI</name>
    <dbReference type="NCBI Taxonomy" id="947010"/>
    <lineage>
        <taxon>Bacteria</taxon>
        <taxon>Bacillati</taxon>
        <taxon>Bacillota</taxon>
        <taxon>Clostridia</taxon>
        <taxon>Eubacteriales</taxon>
        <taxon>Desulfotomaculaceae</taxon>
        <taxon>Pelotomaculum</taxon>
    </lineage>
</organism>
<comment type="cofactor">
    <cofactor evidence="1">
        <name>pyridoxal 5'-phosphate</name>
        <dbReference type="ChEBI" id="CHEBI:597326"/>
    </cofactor>
</comment>
<name>A0A9X4JSQ2_9FIRM</name>
<dbReference type="RefSeq" id="WP_277442275.1">
    <property type="nucleotide sequence ID" value="NZ_JAKOAV010000002.1"/>
</dbReference>
<dbReference type="Pfam" id="PF01276">
    <property type="entry name" value="OKR_DC_1"/>
    <property type="match status" value="1"/>
</dbReference>
<reference evidence="7" key="1">
    <citation type="submission" date="2022-02" db="EMBL/GenBank/DDBJ databases">
        <authorList>
            <person name="Leng L."/>
        </authorList>
    </citation>
    <scope>NUCLEOTIDE SEQUENCE</scope>
    <source>
        <strain evidence="7">JI</strain>
    </source>
</reference>
<dbReference type="Gene3D" id="3.90.100.10">
    <property type="entry name" value="Orn/Lys/Arg decarboxylase, C-terminal domain"/>
    <property type="match status" value="1"/>
</dbReference>
<keyword evidence="8" id="KW-1185">Reference proteome</keyword>
<dbReference type="InterPro" id="IPR036633">
    <property type="entry name" value="Prn/Lys/Arg_de-COase_C_sf"/>
</dbReference>
<dbReference type="GO" id="GO:0008483">
    <property type="term" value="F:transaminase activity"/>
    <property type="evidence" value="ECO:0007669"/>
    <property type="project" value="UniProtKB-KW"/>
</dbReference>
<evidence type="ECO:0000256" key="2">
    <source>
        <dbReference type="ARBA" id="ARBA00010671"/>
    </source>
</evidence>
<comment type="similarity">
    <text evidence="2">Belongs to the Orn/Lys/Arg decarboxylase class-I family.</text>
</comment>
<proteinExistence type="inferred from homology"/>
<dbReference type="Pfam" id="PF03711">
    <property type="entry name" value="OKR_DC_1_C"/>
    <property type="match status" value="1"/>
</dbReference>
<dbReference type="AlphaFoldDB" id="A0A9X4JSQ2"/>
<dbReference type="PROSITE" id="PS00703">
    <property type="entry name" value="OKR_DC_1"/>
    <property type="match status" value="1"/>
</dbReference>
<dbReference type="PANTHER" id="PTHR43277">
    <property type="entry name" value="ARGININE DECARBOXYLASE"/>
    <property type="match status" value="1"/>
</dbReference>
<evidence type="ECO:0000313" key="7">
    <source>
        <dbReference type="EMBL" id="MDF9407104.1"/>
    </source>
</evidence>
<evidence type="ECO:0000313" key="8">
    <source>
        <dbReference type="Proteomes" id="UP001154312"/>
    </source>
</evidence>
<evidence type="ECO:0000256" key="5">
    <source>
        <dbReference type="ARBA" id="ARBA00023239"/>
    </source>
</evidence>
<dbReference type="SUPFAM" id="SSF55904">
    <property type="entry name" value="Ornithine decarboxylase C-terminal domain"/>
    <property type="match status" value="1"/>
</dbReference>
<sequence length="485" mass="51137">MSTINGQSDAPLFEALQVYAGKQAANFHMPGHKQGRGLSGELSSLEGQALFALDLTEIPELDDLHNPRGVIARAQELAARAYGAAKSFFLVNGTTVGIHALLMAVGERGSVIVPRNAHRSVMGGLILSGADPVYVMPGIINEFGIASGVSPGQINQALEANPGAAAVLTVRPNYYGVADDLAGQVRVSHAAGKPLFVDEAHGAHLRFHRGLPGDAMASGADASVQSTHKMGGSLTQSSLLHLSGRLLDAGAVAGALDLLQTTSPSYLLMASLDLTRRQLALTGEDLLERTLRLANKTRKRLSGINGLEVLSEEYLAGGSQSLDSTKLVVSVRGLGLTGYQVGELLSSRYNIYIEMADQVNIVAFLSPGSATAECDALVFALSEIAQRDKLVAAPVNLPEIPACPVVRMKPRDAWFAPVRRIATAEARGRISAEMVAVYPPGIPVLCPGEEITPGVYDYLEAVRKLGLPCQGPSDQTLKSIKVVVE</sequence>
<dbReference type="InterPro" id="IPR000310">
    <property type="entry name" value="Orn/Lys/Arg_deCO2ase_major_dom"/>
</dbReference>
<keyword evidence="3" id="KW-0210">Decarboxylase</keyword>
<evidence type="ECO:0000259" key="6">
    <source>
        <dbReference type="PROSITE" id="PS00703"/>
    </source>
</evidence>
<keyword evidence="7" id="KW-0808">Transferase</keyword>
<dbReference type="GO" id="GO:0016831">
    <property type="term" value="F:carboxy-lyase activity"/>
    <property type="evidence" value="ECO:0007669"/>
    <property type="project" value="UniProtKB-KW"/>
</dbReference>
<dbReference type="InterPro" id="IPR015421">
    <property type="entry name" value="PyrdxlP-dep_Trfase_major"/>
</dbReference>
<dbReference type="SUPFAM" id="SSF53383">
    <property type="entry name" value="PLP-dependent transferases"/>
    <property type="match status" value="1"/>
</dbReference>
<gene>
    <name evidence="7" type="ORF">L7E55_01815</name>
</gene>
<evidence type="ECO:0000256" key="1">
    <source>
        <dbReference type="ARBA" id="ARBA00001933"/>
    </source>
</evidence>
<comment type="caution">
    <text evidence="7">The sequence shown here is derived from an EMBL/GenBank/DDBJ whole genome shotgun (WGS) entry which is preliminary data.</text>
</comment>
<dbReference type="InterPro" id="IPR015424">
    <property type="entry name" value="PyrdxlP-dep_Trfase"/>
</dbReference>
<dbReference type="Gene3D" id="3.40.640.10">
    <property type="entry name" value="Type I PLP-dependent aspartate aminotransferase-like (Major domain)"/>
    <property type="match status" value="1"/>
</dbReference>